<evidence type="ECO:0000313" key="11">
    <source>
        <dbReference type="EMBL" id="KAF2098711.1"/>
    </source>
</evidence>
<dbReference type="EMBL" id="ML978126">
    <property type="protein sequence ID" value="KAF2098711.1"/>
    <property type="molecule type" value="Genomic_DNA"/>
</dbReference>
<evidence type="ECO:0000256" key="7">
    <source>
        <dbReference type="ARBA" id="ARBA00023136"/>
    </source>
</evidence>
<feature type="domain" description="ABC transporter" evidence="9">
    <location>
        <begin position="373"/>
        <end position="618"/>
    </location>
</feature>
<dbReference type="InterPro" id="IPR011527">
    <property type="entry name" value="ABC1_TM_dom"/>
</dbReference>
<dbReference type="PROSITE" id="PS50929">
    <property type="entry name" value="ABC_TM1F"/>
    <property type="match status" value="2"/>
</dbReference>
<dbReference type="Proteomes" id="UP000799772">
    <property type="component" value="Unassembled WGS sequence"/>
</dbReference>
<keyword evidence="3 8" id="KW-0812">Transmembrane</keyword>
<dbReference type="PANTHER" id="PTHR43394:SF1">
    <property type="entry name" value="ATP-BINDING CASSETTE SUB-FAMILY B MEMBER 10, MITOCHONDRIAL"/>
    <property type="match status" value="1"/>
</dbReference>
<evidence type="ECO:0000256" key="3">
    <source>
        <dbReference type="ARBA" id="ARBA00022692"/>
    </source>
</evidence>
<proteinExistence type="inferred from homology"/>
<keyword evidence="6 8" id="KW-1133">Transmembrane helix</keyword>
<dbReference type="InterPro" id="IPR003593">
    <property type="entry name" value="AAA+_ATPase"/>
</dbReference>
<dbReference type="GO" id="GO:0016020">
    <property type="term" value="C:membrane"/>
    <property type="evidence" value="ECO:0007669"/>
    <property type="project" value="UniProtKB-SubCell"/>
</dbReference>
<dbReference type="Gene3D" id="1.20.1560.10">
    <property type="entry name" value="ABC transporter type 1, transmembrane domain"/>
    <property type="match status" value="1"/>
</dbReference>
<evidence type="ECO:0000313" key="12">
    <source>
        <dbReference type="Proteomes" id="UP000799772"/>
    </source>
</evidence>
<dbReference type="InterPro" id="IPR027417">
    <property type="entry name" value="P-loop_NTPase"/>
</dbReference>
<dbReference type="InterPro" id="IPR036640">
    <property type="entry name" value="ABC1_TM_sf"/>
</dbReference>
<evidence type="ECO:0000256" key="1">
    <source>
        <dbReference type="ARBA" id="ARBA00004141"/>
    </source>
</evidence>
<comment type="similarity">
    <text evidence="2">Belongs to the ABC transporter superfamily. ABCB family. Multidrug resistance exporter (TC 3.A.1.201) subfamily.</text>
</comment>
<dbReference type="OrthoDB" id="6500128at2759"/>
<feature type="domain" description="ABC transmembrane type-1" evidence="10">
    <location>
        <begin position="737"/>
        <end position="1017"/>
    </location>
</feature>
<dbReference type="Gene3D" id="3.40.50.300">
    <property type="entry name" value="P-loop containing nucleotide triphosphate hydrolases"/>
    <property type="match status" value="2"/>
</dbReference>
<evidence type="ECO:0000259" key="10">
    <source>
        <dbReference type="PROSITE" id="PS50929"/>
    </source>
</evidence>
<evidence type="ECO:0000256" key="2">
    <source>
        <dbReference type="ARBA" id="ARBA00007577"/>
    </source>
</evidence>
<dbReference type="CDD" id="cd18577">
    <property type="entry name" value="ABC_6TM_Pgp_ABCB1_D1_like"/>
    <property type="match status" value="1"/>
</dbReference>
<feature type="transmembrane region" description="Helical" evidence="8">
    <location>
        <begin position="773"/>
        <end position="797"/>
    </location>
</feature>
<keyword evidence="12" id="KW-1185">Reference proteome</keyword>
<dbReference type="Pfam" id="PF00005">
    <property type="entry name" value="ABC_tran"/>
    <property type="match status" value="2"/>
</dbReference>
<dbReference type="SMART" id="SM00382">
    <property type="entry name" value="AAA"/>
    <property type="match status" value="2"/>
</dbReference>
<dbReference type="GO" id="GO:0015421">
    <property type="term" value="F:ABC-type oligopeptide transporter activity"/>
    <property type="evidence" value="ECO:0007669"/>
    <property type="project" value="TreeGrafter"/>
</dbReference>
<feature type="transmembrane region" description="Helical" evidence="8">
    <location>
        <begin position="195"/>
        <end position="216"/>
    </location>
</feature>
<feature type="domain" description="ABC transporter" evidence="9">
    <location>
        <begin position="1054"/>
        <end position="1290"/>
    </location>
</feature>
<dbReference type="InterPro" id="IPR003439">
    <property type="entry name" value="ABC_transporter-like_ATP-bd"/>
</dbReference>
<dbReference type="PROSITE" id="PS50893">
    <property type="entry name" value="ABC_TRANSPORTER_2"/>
    <property type="match status" value="2"/>
</dbReference>
<dbReference type="GO" id="GO:0016887">
    <property type="term" value="F:ATP hydrolysis activity"/>
    <property type="evidence" value="ECO:0007669"/>
    <property type="project" value="InterPro"/>
</dbReference>
<dbReference type="PROSITE" id="PS00211">
    <property type="entry name" value="ABC_TRANSPORTER_1"/>
    <property type="match status" value="2"/>
</dbReference>
<feature type="transmembrane region" description="Helical" evidence="8">
    <location>
        <begin position="313"/>
        <end position="332"/>
    </location>
</feature>
<dbReference type="InterPro" id="IPR017871">
    <property type="entry name" value="ABC_transporter-like_CS"/>
</dbReference>
<evidence type="ECO:0000256" key="6">
    <source>
        <dbReference type="ARBA" id="ARBA00022989"/>
    </source>
</evidence>
<dbReference type="InterPro" id="IPR039421">
    <property type="entry name" value="Type_1_exporter"/>
</dbReference>
<evidence type="ECO:0000256" key="4">
    <source>
        <dbReference type="ARBA" id="ARBA00022741"/>
    </source>
</evidence>
<feature type="transmembrane region" description="Helical" evidence="8">
    <location>
        <begin position="94"/>
        <end position="114"/>
    </location>
</feature>
<sequence>MEPNSEESLPIPLKKELNQRPGLLSAFLGLFRGCSILDKVLLVIGILAAIGAGTIFPLVVLNWGQLANAFLAFARHEVAGKDLTRETNDKALRMVYYFIAKFAATYIYMVLLTITSSRIAQRIRLAQVSTLLQKPISYFDAVDPSTKANKGSIAASMDQINAIEQGCGEKLGLTLQFASTTVTAIIISFDRSWRLTLVTGVIIPLTGVVVGLAVFAEADLDSKIMKIYASANSLAAEVFSSIRDTVAYGTQSKIAGKYDTYLREAYALGIKKAPAIGAQYAFDSFFPFCGYALAFWYGFILYRKGEIPGPGEIITVFFCVLISGNSMTSLSLQLPIIGKAASAAVLLHVDEINSMPERVNAGDSNELVFKGDIELRNIKFCYPTRPSTVVLELPRLWIPRGKKTVIVGPSGSGKSTIVGIMQRWYPIDQGVVSIGGRSIEEFEVQYLRKKIGLVQQDVRLFNASIHTNVAHGLVGTPQENVSQSEQRRLVIEACKASHAHAFIMDLPHGYDTELGESAKTISGGQKQRLAIARAIISNPDILILDEATAALDSESKQSVRHALSDVCQHRTTISITHDFTDTLDADQIVVISNGRVVESGNPEQLINSDGWYSTLSRISQRTVENNSAIEYDTSLRETRSSIKSIRTTDLDYSSRNSSQKAPIGTNGDVLEMETIDTKSKATSHIRSQGNVEGNVTERFQEHFEPTSSSSSLTAYYALFKEQKAEWPWMLVAFFPCIVGGFVQAAKAILFGQLVGAFLRPIDNGQSRADFLSIWLFVLGVVTLIIYSLMGFNGTVLAQHLNKTYRAQYFRDLVRQDIAFFDDSTNTSASLVSRLSAHPTQLQGLLSTGLGLILIMIVNIASCSVLALVRGWRLGLVGVFVVLPPICIAGGIRLRLQSRFEKAIARIYAQSAQFSQEAVLAMRTVKALTIERTIYEGYQVQLDKALLRIWRHAAFSMIVGALAESLEICGMALAFWYGSHLLANGDYTLTQFFTIFAAVVFGGQATSSLLSFSSNFTQSWDAAAEIINMHEKAVPINNSKGSLAVPGDVAVEPAVRYENVYFSYPSRSDKPVLKGVTCNVQKGHRVAFVGTSGCGKTTILSLLQRFYDPDEGTIFVGGTPLRSLDVTKHRKNMALVPQDPTLYEGTIRENICLGLDGPVEEERLVKACKDAFIYDFIMSLPEGFETECGQQGTTFSGGQRQRIAIAKALIRAPALLLLDESTSALDFESEKIISEALDNGVEGTVLIVAHRRSTIEKCDVVYVLDRGVIVESGTPKELSAKRGMYHQVVMAGIDS</sequence>
<dbReference type="SUPFAM" id="SSF90123">
    <property type="entry name" value="ABC transporter transmembrane region"/>
    <property type="match status" value="2"/>
</dbReference>
<keyword evidence="4" id="KW-0547">Nucleotide-binding</keyword>
<evidence type="ECO:0000256" key="8">
    <source>
        <dbReference type="SAM" id="Phobius"/>
    </source>
</evidence>
<keyword evidence="5" id="KW-0067">ATP-binding</keyword>
<dbReference type="CDD" id="cd18578">
    <property type="entry name" value="ABC_6TM_Pgp_ABCB1_D2_like"/>
    <property type="match status" value="1"/>
</dbReference>
<feature type="transmembrane region" description="Helical" evidence="8">
    <location>
        <begin position="40"/>
        <end position="61"/>
    </location>
</feature>
<comment type="caution">
    <text evidence="11">The sequence shown here is derived from an EMBL/GenBank/DDBJ whole genome shotgun (WGS) entry which is preliminary data.</text>
</comment>
<dbReference type="PANTHER" id="PTHR43394">
    <property type="entry name" value="ATP-DEPENDENT PERMEASE MDL1, MITOCHONDRIAL"/>
    <property type="match status" value="1"/>
</dbReference>
<name>A0A9P4M5G4_9PEZI</name>
<dbReference type="SUPFAM" id="SSF52540">
    <property type="entry name" value="P-loop containing nucleoside triphosphate hydrolases"/>
    <property type="match status" value="2"/>
</dbReference>
<comment type="subcellular location">
    <subcellularLocation>
        <location evidence="1">Membrane</location>
        <topology evidence="1">Multi-pass membrane protein</topology>
    </subcellularLocation>
</comment>
<protein>
    <submittedName>
        <fullName evidence="11">ABC multidrug transporter Mdr1</fullName>
    </submittedName>
</protein>
<evidence type="ECO:0000256" key="5">
    <source>
        <dbReference type="ARBA" id="ARBA00022840"/>
    </source>
</evidence>
<feature type="domain" description="ABC transmembrane type-1" evidence="10">
    <location>
        <begin position="43"/>
        <end position="339"/>
    </location>
</feature>
<feature type="transmembrane region" description="Helical" evidence="8">
    <location>
        <begin position="728"/>
        <end position="753"/>
    </location>
</feature>
<reference evidence="11" key="1">
    <citation type="journal article" date="2020" name="Stud. Mycol.">
        <title>101 Dothideomycetes genomes: a test case for predicting lifestyles and emergence of pathogens.</title>
        <authorList>
            <person name="Haridas S."/>
            <person name="Albert R."/>
            <person name="Binder M."/>
            <person name="Bloem J."/>
            <person name="Labutti K."/>
            <person name="Salamov A."/>
            <person name="Andreopoulos B."/>
            <person name="Baker S."/>
            <person name="Barry K."/>
            <person name="Bills G."/>
            <person name="Bluhm B."/>
            <person name="Cannon C."/>
            <person name="Castanera R."/>
            <person name="Culley D."/>
            <person name="Daum C."/>
            <person name="Ezra D."/>
            <person name="Gonzalez J."/>
            <person name="Henrissat B."/>
            <person name="Kuo A."/>
            <person name="Liang C."/>
            <person name="Lipzen A."/>
            <person name="Lutzoni F."/>
            <person name="Magnuson J."/>
            <person name="Mondo S."/>
            <person name="Nolan M."/>
            <person name="Ohm R."/>
            <person name="Pangilinan J."/>
            <person name="Park H.-J."/>
            <person name="Ramirez L."/>
            <person name="Alfaro M."/>
            <person name="Sun H."/>
            <person name="Tritt A."/>
            <person name="Yoshinaga Y."/>
            <person name="Zwiers L.-H."/>
            <person name="Turgeon B."/>
            <person name="Goodwin S."/>
            <person name="Spatafora J."/>
            <person name="Crous P."/>
            <person name="Grigoriev I."/>
        </authorList>
    </citation>
    <scope>NUCLEOTIDE SEQUENCE</scope>
    <source>
        <strain evidence="11">CBS 133067</strain>
    </source>
</reference>
<dbReference type="Pfam" id="PF00664">
    <property type="entry name" value="ABC_membrane"/>
    <property type="match status" value="2"/>
</dbReference>
<feature type="transmembrane region" description="Helical" evidence="8">
    <location>
        <begin position="843"/>
        <end position="867"/>
    </location>
</feature>
<dbReference type="GO" id="GO:0005524">
    <property type="term" value="F:ATP binding"/>
    <property type="evidence" value="ECO:0007669"/>
    <property type="project" value="UniProtKB-KW"/>
</dbReference>
<gene>
    <name evidence="11" type="ORF">NA57DRAFT_75949</name>
</gene>
<accession>A0A9P4M5G4</accession>
<feature type="transmembrane region" description="Helical" evidence="8">
    <location>
        <begin position="873"/>
        <end position="895"/>
    </location>
</feature>
<organism evidence="11 12">
    <name type="scientific">Rhizodiscina lignyota</name>
    <dbReference type="NCBI Taxonomy" id="1504668"/>
    <lineage>
        <taxon>Eukaryota</taxon>
        <taxon>Fungi</taxon>
        <taxon>Dikarya</taxon>
        <taxon>Ascomycota</taxon>
        <taxon>Pezizomycotina</taxon>
        <taxon>Dothideomycetes</taxon>
        <taxon>Pleosporomycetidae</taxon>
        <taxon>Aulographales</taxon>
        <taxon>Rhizodiscinaceae</taxon>
        <taxon>Rhizodiscina</taxon>
    </lineage>
</organism>
<dbReference type="FunFam" id="3.40.50.300:FF:000913">
    <property type="entry name" value="ABC multidrug transporter SitT"/>
    <property type="match status" value="2"/>
</dbReference>
<evidence type="ECO:0000259" key="9">
    <source>
        <dbReference type="PROSITE" id="PS50893"/>
    </source>
</evidence>
<keyword evidence="7 8" id="KW-0472">Membrane</keyword>
<feature type="transmembrane region" description="Helical" evidence="8">
    <location>
        <begin position="280"/>
        <end position="301"/>
    </location>
</feature>